<dbReference type="EMBL" id="JANPWB010000005">
    <property type="protein sequence ID" value="KAJ1190443.1"/>
    <property type="molecule type" value="Genomic_DNA"/>
</dbReference>
<dbReference type="Proteomes" id="UP001066276">
    <property type="component" value="Chromosome 3_1"/>
</dbReference>
<accession>A0AAV7UN46</accession>
<evidence type="ECO:0000313" key="2">
    <source>
        <dbReference type="Proteomes" id="UP001066276"/>
    </source>
</evidence>
<protein>
    <recommendedName>
        <fullName evidence="3">Reverse transcriptase domain-containing protein</fullName>
    </recommendedName>
</protein>
<gene>
    <name evidence="1" type="ORF">NDU88_007181</name>
</gene>
<reference evidence="1" key="1">
    <citation type="journal article" date="2022" name="bioRxiv">
        <title>Sequencing and chromosome-scale assembly of the giantPleurodeles waltlgenome.</title>
        <authorList>
            <person name="Brown T."/>
            <person name="Elewa A."/>
            <person name="Iarovenko S."/>
            <person name="Subramanian E."/>
            <person name="Araus A.J."/>
            <person name="Petzold A."/>
            <person name="Susuki M."/>
            <person name="Suzuki K.-i.T."/>
            <person name="Hayashi T."/>
            <person name="Toyoda A."/>
            <person name="Oliveira C."/>
            <person name="Osipova E."/>
            <person name="Leigh N.D."/>
            <person name="Simon A."/>
            <person name="Yun M.H."/>
        </authorList>
    </citation>
    <scope>NUCLEOTIDE SEQUENCE</scope>
    <source>
        <strain evidence="1">20211129_DDA</strain>
        <tissue evidence="1">Liver</tissue>
    </source>
</reference>
<keyword evidence="2" id="KW-1185">Reference proteome</keyword>
<name>A0AAV7UN46_PLEWA</name>
<comment type="caution">
    <text evidence="1">The sequence shown here is derived from an EMBL/GenBank/DDBJ whole genome shotgun (WGS) entry which is preliminary data.</text>
</comment>
<organism evidence="1 2">
    <name type="scientific">Pleurodeles waltl</name>
    <name type="common">Iberian ribbed newt</name>
    <dbReference type="NCBI Taxonomy" id="8319"/>
    <lineage>
        <taxon>Eukaryota</taxon>
        <taxon>Metazoa</taxon>
        <taxon>Chordata</taxon>
        <taxon>Craniata</taxon>
        <taxon>Vertebrata</taxon>
        <taxon>Euteleostomi</taxon>
        <taxon>Amphibia</taxon>
        <taxon>Batrachia</taxon>
        <taxon>Caudata</taxon>
        <taxon>Salamandroidea</taxon>
        <taxon>Salamandridae</taxon>
        <taxon>Pleurodelinae</taxon>
        <taxon>Pleurodeles</taxon>
    </lineage>
</organism>
<evidence type="ECO:0008006" key="3">
    <source>
        <dbReference type="Google" id="ProtNLM"/>
    </source>
</evidence>
<sequence length="89" mass="10328">MTFAARQLQEKCREQNRDLYTTFMDLTKAFDIVSRDVSCEGHWRVMVKFGCTGKFISMVHQLQNSMFARVVDDEDSSKAFPLTNRVKQG</sequence>
<proteinExistence type="predicted"/>
<evidence type="ECO:0000313" key="1">
    <source>
        <dbReference type="EMBL" id="KAJ1190443.1"/>
    </source>
</evidence>
<dbReference type="AlphaFoldDB" id="A0AAV7UN46"/>